<evidence type="ECO:0000313" key="7">
    <source>
        <dbReference type="Proteomes" id="UP001157418"/>
    </source>
</evidence>
<keyword evidence="3" id="KW-0862">Zinc</keyword>
<dbReference type="PROSITE" id="PS50808">
    <property type="entry name" value="ZF_BED"/>
    <property type="match status" value="1"/>
</dbReference>
<evidence type="ECO:0000256" key="1">
    <source>
        <dbReference type="ARBA" id="ARBA00022723"/>
    </source>
</evidence>
<dbReference type="PANTHER" id="PTHR46951">
    <property type="entry name" value="BED-TYPE DOMAIN-CONTAINING PROTEIN"/>
    <property type="match status" value="1"/>
</dbReference>
<dbReference type="GO" id="GO:0008270">
    <property type="term" value="F:zinc ion binding"/>
    <property type="evidence" value="ECO:0007669"/>
    <property type="project" value="UniProtKB-KW"/>
</dbReference>
<dbReference type="EMBL" id="CAKMRJ010003334">
    <property type="protein sequence ID" value="CAH1431048.1"/>
    <property type="molecule type" value="Genomic_DNA"/>
</dbReference>
<dbReference type="GO" id="GO:0003677">
    <property type="term" value="F:DNA binding"/>
    <property type="evidence" value="ECO:0007669"/>
    <property type="project" value="InterPro"/>
</dbReference>
<dbReference type="PANTHER" id="PTHR46951:SF2">
    <property type="entry name" value="BED-TYPE DOMAIN-CONTAINING PROTEIN"/>
    <property type="match status" value="1"/>
</dbReference>
<keyword evidence="2 4" id="KW-0863">Zinc-finger</keyword>
<dbReference type="InterPro" id="IPR003656">
    <property type="entry name" value="Znf_BED"/>
</dbReference>
<evidence type="ECO:0000256" key="2">
    <source>
        <dbReference type="ARBA" id="ARBA00022771"/>
    </source>
</evidence>
<keyword evidence="1" id="KW-0479">Metal-binding</keyword>
<evidence type="ECO:0000259" key="5">
    <source>
        <dbReference type="PROSITE" id="PS50808"/>
    </source>
</evidence>
<evidence type="ECO:0000256" key="3">
    <source>
        <dbReference type="ARBA" id="ARBA00022833"/>
    </source>
</evidence>
<dbReference type="Proteomes" id="UP001157418">
    <property type="component" value="Unassembled WGS sequence"/>
</dbReference>
<organism evidence="6 7">
    <name type="scientific">Lactuca virosa</name>
    <dbReference type="NCBI Taxonomy" id="75947"/>
    <lineage>
        <taxon>Eukaryota</taxon>
        <taxon>Viridiplantae</taxon>
        <taxon>Streptophyta</taxon>
        <taxon>Embryophyta</taxon>
        <taxon>Tracheophyta</taxon>
        <taxon>Spermatophyta</taxon>
        <taxon>Magnoliopsida</taxon>
        <taxon>eudicotyledons</taxon>
        <taxon>Gunneridae</taxon>
        <taxon>Pentapetalae</taxon>
        <taxon>asterids</taxon>
        <taxon>campanulids</taxon>
        <taxon>Asterales</taxon>
        <taxon>Asteraceae</taxon>
        <taxon>Cichorioideae</taxon>
        <taxon>Cichorieae</taxon>
        <taxon>Lactucinae</taxon>
        <taxon>Lactuca</taxon>
    </lineage>
</organism>
<sequence length="140" mass="15904">MATKGSQKDPAWSCSIEIPIEGGKKGYKYLKCKFCSKVIKGGVKRVKEHLAYTHKDVSPCPNVPDEVKEEICQYLKTFETTKFMAQRNFEENVECGAYFVNHNISSSPNVNDRGVRGPMDRFLGTTKDDEQGTVSYRVRR</sequence>
<gene>
    <name evidence="6" type="ORF">LVIROSA_LOCUS17780</name>
</gene>
<feature type="domain" description="BED-type" evidence="5">
    <location>
        <begin position="6"/>
        <end position="67"/>
    </location>
</feature>
<protein>
    <recommendedName>
        <fullName evidence="5">BED-type domain-containing protein</fullName>
    </recommendedName>
</protein>
<accession>A0AAU9MSX7</accession>
<evidence type="ECO:0000313" key="6">
    <source>
        <dbReference type="EMBL" id="CAH1431048.1"/>
    </source>
</evidence>
<comment type="caution">
    <text evidence="6">The sequence shown here is derived from an EMBL/GenBank/DDBJ whole genome shotgun (WGS) entry which is preliminary data.</text>
</comment>
<proteinExistence type="predicted"/>
<name>A0AAU9MSX7_9ASTR</name>
<reference evidence="6 7" key="1">
    <citation type="submission" date="2022-01" db="EMBL/GenBank/DDBJ databases">
        <authorList>
            <person name="Xiong W."/>
            <person name="Schranz E."/>
        </authorList>
    </citation>
    <scope>NUCLEOTIDE SEQUENCE [LARGE SCALE GENOMIC DNA]</scope>
</reference>
<dbReference type="AlphaFoldDB" id="A0AAU9MSX7"/>
<evidence type="ECO:0000256" key="4">
    <source>
        <dbReference type="PROSITE-ProRule" id="PRU00027"/>
    </source>
</evidence>
<keyword evidence="7" id="KW-1185">Reference proteome</keyword>